<dbReference type="RefSeq" id="WP_035232121.1">
    <property type="nucleotide sequence ID" value="NZ_ARXV01000005.1"/>
</dbReference>
<dbReference type="Pfam" id="PF01266">
    <property type="entry name" value="DAO"/>
    <property type="match status" value="1"/>
</dbReference>
<evidence type="ECO:0000256" key="1">
    <source>
        <dbReference type="ARBA" id="ARBA00023002"/>
    </source>
</evidence>
<dbReference type="PATRIC" id="fig|1177154.3.peg.1667"/>
<dbReference type="SUPFAM" id="SSF51905">
    <property type="entry name" value="FAD/NAD(P)-binding domain"/>
    <property type="match status" value="1"/>
</dbReference>
<dbReference type="OrthoDB" id="211690at2"/>
<dbReference type="EMBL" id="ARXV01000005">
    <property type="protein sequence ID" value="KGD65203.1"/>
    <property type="molecule type" value="Genomic_DNA"/>
</dbReference>
<protein>
    <submittedName>
        <fullName evidence="3">FAD-binding oxidoreductase</fullName>
    </submittedName>
</protein>
<evidence type="ECO:0000313" key="4">
    <source>
        <dbReference type="Proteomes" id="UP000029444"/>
    </source>
</evidence>
<dbReference type="InterPro" id="IPR036188">
    <property type="entry name" value="FAD/NAD-bd_sf"/>
</dbReference>
<accession>A0A095TS56</accession>
<keyword evidence="1" id="KW-0560">Oxidoreductase</keyword>
<organism evidence="3 4">
    <name type="scientific">Alcanivorax nanhaiticus</name>
    <dbReference type="NCBI Taxonomy" id="1177154"/>
    <lineage>
        <taxon>Bacteria</taxon>
        <taxon>Pseudomonadati</taxon>
        <taxon>Pseudomonadota</taxon>
        <taxon>Gammaproteobacteria</taxon>
        <taxon>Oceanospirillales</taxon>
        <taxon>Alcanivoracaceae</taxon>
        <taxon>Alcanivorax</taxon>
    </lineage>
</organism>
<dbReference type="STRING" id="1177154.Y5S_01637"/>
<evidence type="ECO:0000313" key="3">
    <source>
        <dbReference type="EMBL" id="KGD65203.1"/>
    </source>
</evidence>
<keyword evidence="4" id="KW-1185">Reference proteome</keyword>
<sequence length="398" mass="43543">MSNPTLKPDVLIFGGGIAGLWLINRLNAAGYQCLLLETASLGGDQTLASQGIIHGGLKYALSGSLSSESESIAAMPDRWRAAMAGDDPVDLRNLKVLSDTQHMWSSGSVASRMTNFFASKMLRGRIEKLKRDAFPAALADKAFKGNVYKLDDLVINTESLIETLSAPVRERLLAFDPERDTLEWNDDGLASATVNGIHIEPGLTVLAAGNGNPALLEAAHRAHLLEDEHSQLRPLKMLLVKHDLGHRLYAHCVGTSNKPVLTVTTHDCPDGKVVWYLGGDLAEQGVERSDEEQLAAGRAELDKLFPWLDFSKAQLATLDVVRAEPKQQSLVKPDNAYARRDKNLIITWPTKLTLAPDLGDRVMALIEESGLQPGEAMTLPEELKQAPMGVPYWHRCFD</sequence>
<dbReference type="AlphaFoldDB" id="A0A095TS56"/>
<feature type="domain" description="FAD dependent oxidoreductase" evidence="2">
    <location>
        <begin position="9"/>
        <end position="306"/>
    </location>
</feature>
<dbReference type="eggNOG" id="COG0665">
    <property type="taxonomic scope" value="Bacteria"/>
</dbReference>
<dbReference type="GO" id="GO:0016491">
    <property type="term" value="F:oxidoreductase activity"/>
    <property type="evidence" value="ECO:0007669"/>
    <property type="project" value="UniProtKB-KW"/>
</dbReference>
<name>A0A095TS56_9GAMM</name>
<dbReference type="Proteomes" id="UP000029444">
    <property type="component" value="Unassembled WGS sequence"/>
</dbReference>
<dbReference type="Gene3D" id="3.50.50.60">
    <property type="entry name" value="FAD/NAD(P)-binding domain"/>
    <property type="match status" value="1"/>
</dbReference>
<reference evidence="3 4" key="1">
    <citation type="submission" date="2012-09" db="EMBL/GenBank/DDBJ databases">
        <title>Genome Sequence of alkane-degrading Bacterium Alcanivorax sp. 19-m-6.</title>
        <authorList>
            <person name="Lai Q."/>
            <person name="Shao Z."/>
        </authorList>
    </citation>
    <scope>NUCLEOTIDE SEQUENCE [LARGE SCALE GENOMIC DNA]</scope>
    <source>
        <strain evidence="3 4">19-m-6</strain>
    </source>
</reference>
<proteinExistence type="predicted"/>
<evidence type="ECO:0000259" key="2">
    <source>
        <dbReference type="Pfam" id="PF01266"/>
    </source>
</evidence>
<comment type="caution">
    <text evidence="3">The sequence shown here is derived from an EMBL/GenBank/DDBJ whole genome shotgun (WGS) entry which is preliminary data.</text>
</comment>
<gene>
    <name evidence="3" type="ORF">Y5S_01637</name>
</gene>
<dbReference type="InterPro" id="IPR006076">
    <property type="entry name" value="FAD-dep_OxRdtase"/>
</dbReference>